<dbReference type="Gene3D" id="1.20.58.520">
    <property type="entry name" value="Amidohydrolase"/>
    <property type="match status" value="1"/>
</dbReference>
<dbReference type="Gene3D" id="2.30.40.10">
    <property type="entry name" value="Urease, subunit C, domain 1"/>
    <property type="match status" value="1"/>
</dbReference>
<sequence length="478" mass="50034">MSRRPGALVALVALAAATACLAACSGPAQDASNTAASAGAPEADSGVIVIDNARVFDGTRDLGEVSLVIRDGLIERIAESGASDLPEDAERIDHRGRFVMPGLVNDHAHVGNTRGTEHGDRFYTQDQVSADLRQFQAYGITTVASLGMNGGAFGDIRSAINADPMLGAQLYGAGGGVGTPDGAPPAANMGLADDPVARPADAASARAAVRAQAESGVDLIKLWVDDLGGKSPQMTPEVYKAAIEEAHRHNLLVAAHIHDLAPAADLVASGVDIIAHGIRDQAIGAPLVDAMKAAGTGYIATLQIDEANYIYAEQPDWLDTPFLRNALPASVRAQWSDAAWREKKLADPATQSHRDALAVNLANLSTLREAGVRIGFGTDAGALPHRVPGFAEHRELELMVDQAGFSPEQALVVATSAAAQLLRFDDRGVLQPGKRADFVVLSADPLTDIRNTRSIEAVWQAGRKVAGPIAEYDAQARD</sequence>
<accession>A0ABS8UBE1</accession>
<dbReference type="Gene3D" id="3.40.50.10910">
    <property type="entry name" value="Amidohydrolase"/>
    <property type="match status" value="1"/>
</dbReference>
<dbReference type="SUPFAM" id="SSF51556">
    <property type="entry name" value="Metallo-dependent hydrolases"/>
    <property type="match status" value="1"/>
</dbReference>
<dbReference type="PANTHER" id="PTHR43135">
    <property type="entry name" value="ALPHA-D-RIBOSE 1-METHYLPHOSPHONATE 5-TRIPHOSPHATE DIPHOSPHATASE"/>
    <property type="match status" value="1"/>
</dbReference>
<dbReference type="PANTHER" id="PTHR43135:SF3">
    <property type="entry name" value="ALPHA-D-RIBOSE 1-METHYLPHOSPHONATE 5-TRIPHOSPHATE DIPHOSPHATASE"/>
    <property type="match status" value="1"/>
</dbReference>
<dbReference type="SUPFAM" id="SSF51338">
    <property type="entry name" value="Composite domain of metallo-dependent hydrolases"/>
    <property type="match status" value="1"/>
</dbReference>
<reference evidence="3" key="1">
    <citation type="submission" date="2021-12" db="EMBL/GenBank/DDBJ databases">
        <authorList>
            <person name="Ulrich A."/>
        </authorList>
    </citation>
    <scope>NUCLEOTIDE SEQUENCE</scope>
    <source>
        <strain evidence="3">A1P009</strain>
    </source>
</reference>
<keyword evidence="4" id="KW-1185">Reference proteome</keyword>
<feature type="signal peptide" evidence="1">
    <location>
        <begin position="1"/>
        <end position="22"/>
    </location>
</feature>
<reference evidence="3" key="2">
    <citation type="journal article" date="2022" name="Syst. Appl. Microbiol.">
        <title>Physiological and genomic characterisation of Luteimonas fraxinea sp. nov., a bacterial species associated with trees tolerant to ash dieback.</title>
        <authorList>
            <person name="Ulrich K."/>
            <person name="Becker R."/>
            <person name="Behrendt U."/>
            <person name="Kube M."/>
            <person name="Schneck V."/>
            <person name="Ulrich A."/>
        </authorList>
    </citation>
    <scope>NUCLEOTIDE SEQUENCE</scope>
    <source>
        <strain evidence="3">A1P009</strain>
    </source>
</reference>
<evidence type="ECO:0000259" key="2">
    <source>
        <dbReference type="Pfam" id="PF01979"/>
    </source>
</evidence>
<dbReference type="InterPro" id="IPR051781">
    <property type="entry name" value="Metallo-dep_Hydrolase"/>
</dbReference>
<dbReference type="Proteomes" id="UP001430360">
    <property type="component" value="Unassembled WGS sequence"/>
</dbReference>
<name>A0ABS8UBE1_9GAMM</name>
<gene>
    <name evidence="3" type="ORF">LTT95_04990</name>
</gene>
<dbReference type="EMBL" id="JAJQKU010000002">
    <property type="protein sequence ID" value="MCD9096292.1"/>
    <property type="molecule type" value="Genomic_DNA"/>
</dbReference>
<protein>
    <submittedName>
        <fullName evidence="3">Amidohydrolase family protein</fullName>
    </submittedName>
</protein>
<organism evidence="3 4">
    <name type="scientific">Luteimonas fraxinea</name>
    <dbReference type="NCBI Taxonomy" id="2901869"/>
    <lineage>
        <taxon>Bacteria</taxon>
        <taxon>Pseudomonadati</taxon>
        <taxon>Pseudomonadota</taxon>
        <taxon>Gammaproteobacteria</taxon>
        <taxon>Lysobacterales</taxon>
        <taxon>Lysobacteraceae</taxon>
        <taxon>Luteimonas</taxon>
    </lineage>
</organism>
<feature type="chain" id="PRO_5045640618" evidence="1">
    <location>
        <begin position="23"/>
        <end position="478"/>
    </location>
</feature>
<evidence type="ECO:0000256" key="1">
    <source>
        <dbReference type="SAM" id="SignalP"/>
    </source>
</evidence>
<dbReference type="Pfam" id="PF01979">
    <property type="entry name" value="Amidohydro_1"/>
    <property type="match status" value="1"/>
</dbReference>
<dbReference type="Gene3D" id="3.30.110.90">
    <property type="entry name" value="Amidohydrolase"/>
    <property type="match status" value="1"/>
</dbReference>
<dbReference type="InterPro" id="IPR032466">
    <property type="entry name" value="Metal_Hydrolase"/>
</dbReference>
<dbReference type="RefSeq" id="WP_232134819.1">
    <property type="nucleotide sequence ID" value="NZ_JAJQKU010000002.1"/>
</dbReference>
<evidence type="ECO:0000313" key="3">
    <source>
        <dbReference type="EMBL" id="MCD9096292.1"/>
    </source>
</evidence>
<proteinExistence type="predicted"/>
<comment type="caution">
    <text evidence="3">The sequence shown here is derived from an EMBL/GenBank/DDBJ whole genome shotgun (WGS) entry which is preliminary data.</text>
</comment>
<evidence type="ECO:0000313" key="4">
    <source>
        <dbReference type="Proteomes" id="UP001430360"/>
    </source>
</evidence>
<feature type="domain" description="Amidohydrolase-related" evidence="2">
    <location>
        <begin position="98"/>
        <end position="463"/>
    </location>
</feature>
<dbReference type="PROSITE" id="PS51257">
    <property type="entry name" value="PROKAR_LIPOPROTEIN"/>
    <property type="match status" value="1"/>
</dbReference>
<dbReference type="InterPro" id="IPR011059">
    <property type="entry name" value="Metal-dep_hydrolase_composite"/>
</dbReference>
<dbReference type="InterPro" id="IPR006680">
    <property type="entry name" value="Amidohydro-rel"/>
</dbReference>
<keyword evidence="1" id="KW-0732">Signal</keyword>